<evidence type="ECO:0000313" key="2">
    <source>
        <dbReference type="EMBL" id="MBE9399045.1"/>
    </source>
</evidence>
<dbReference type="PANTHER" id="PTHR46438">
    <property type="entry name" value="ALPHA/BETA-HYDROLASES SUPERFAMILY PROTEIN"/>
    <property type="match status" value="1"/>
</dbReference>
<dbReference type="InterPro" id="IPR029058">
    <property type="entry name" value="AB_hydrolase_fold"/>
</dbReference>
<evidence type="ECO:0000259" key="1">
    <source>
        <dbReference type="Pfam" id="PF00561"/>
    </source>
</evidence>
<dbReference type="Gene3D" id="3.40.50.1820">
    <property type="entry name" value="alpha/beta hydrolase"/>
    <property type="match status" value="1"/>
</dbReference>
<dbReference type="Pfam" id="PF00561">
    <property type="entry name" value="Abhydrolase_1"/>
    <property type="match status" value="1"/>
</dbReference>
<dbReference type="AlphaFoldDB" id="A0A8J7FWT0"/>
<evidence type="ECO:0000313" key="3">
    <source>
        <dbReference type="Proteomes" id="UP000640333"/>
    </source>
</evidence>
<dbReference type="GO" id="GO:0016787">
    <property type="term" value="F:hydrolase activity"/>
    <property type="evidence" value="ECO:0007669"/>
    <property type="project" value="UniProtKB-KW"/>
</dbReference>
<gene>
    <name evidence="2" type="ORF">IOQ59_17435</name>
</gene>
<keyword evidence="3" id="KW-1185">Reference proteome</keyword>
<proteinExistence type="predicted"/>
<dbReference type="EMBL" id="JADEYS010000021">
    <property type="protein sequence ID" value="MBE9399045.1"/>
    <property type="molecule type" value="Genomic_DNA"/>
</dbReference>
<dbReference type="PANTHER" id="PTHR46438:SF11">
    <property type="entry name" value="LIPASE-RELATED"/>
    <property type="match status" value="1"/>
</dbReference>
<reference evidence="2" key="1">
    <citation type="submission" date="2020-10" db="EMBL/GenBank/DDBJ databases">
        <title>Bacterium isolated from coastal waters sediment.</title>
        <authorList>
            <person name="Chen R.-J."/>
            <person name="Lu D.-C."/>
            <person name="Zhu K.-L."/>
            <person name="Du Z.-J."/>
        </authorList>
    </citation>
    <scope>NUCLEOTIDE SEQUENCE</scope>
    <source>
        <strain evidence="2">N1Y112</strain>
    </source>
</reference>
<organism evidence="2 3">
    <name type="scientific">Pontibacterium sinense</name>
    <dbReference type="NCBI Taxonomy" id="2781979"/>
    <lineage>
        <taxon>Bacteria</taxon>
        <taxon>Pseudomonadati</taxon>
        <taxon>Pseudomonadota</taxon>
        <taxon>Gammaproteobacteria</taxon>
        <taxon>Oceanospirillales</taxon>
        <taxon>Oceanospirillaceae</taxon>
        <taxon>Pontibacterium</taxon>
    </lineage>
</organism>
<dbReference type="InterPro" id="IPR000073">
    <property type="entry name" value="AB_hydrolase_1"/>
</dbReference>
<dbReference type="PRINTS" id="PR00111">
    <property type="entry name" value="ABHYDROLASE"/>
</dbReference>
<name>A0A8J7FWT0_9GAMM</name>
<dbReference type="Proteomes" id="UP000640333">
    <property type="component" value="Unassembled WGS sequence"/>
</dbReference>
<protein>
    <submittedName>
        <fullName evidence="2">Alpha/beta fold hydrolase</fullName>
    </submittedName>
</protein>
<sequence length="276" mass="31094">MSDSPEIANTLDLGDMQVNYHDQGEGRPVILLHGSGAGVTAWANWRNAIPMLSEFRRVLAPDLVGFGYTECADDYEYEHMESWISQIIRFMDALDIEQADFIGNSFGGSLSLALAVKYPERVGRMVLMGSGGQPFTVSENLMKLWGYKPSMAAMKEILGIMAFDQSIATDELAELRYNATMRPGFQERFERVFPQPYQRWADKQVVSDADLAGIEQQVLIVHGRDDRVVPVSVSESLFKKIPNAQMHLFGNCGHWTQIEQGPRFNHLVLQFLQEEA</sequence>
<comment type="caution">
    <text evidence="2">The sequence shown here is derived from an EMBL/GenBank/DDBJ whole genome shotgun (WGS) entry which is preliminary data.</text>
</comment>
<feature type="domain" description="AB hydrolase-1" evidence="1">
    <location>
        <begin position="28"/>
        <end position="259"/>
    </location>
</feature>
<dbReference type="SUPFAM" id="SSF53474">
    <property type="entry name" value="alpha/beta-Hydrolases"/>
    <property type="match status" value="1"/>
</dbReference>
<dbReference type="RefSeq" id="WP_193954738.1">
    <property type="nucleotide sequence ID" value="NZ_JADEYS010000021.1"/>
</dbReference>
<keyword evidence="2" id="KW-0378">Hydrolase</keyword>
<accession>A0A8J7FWT0</accession>